<organism evidence="2 3">
    <name type="scientific">Linum trigynum</name>
    <dbReference type="NCBI Taxonomy" id="586398"/>
    <lineage>
        <taxon>Eukaryota</taxon>
        <taxon>Viridiplantae</taxon>
        <taxon>Streptophyta</taxon>
        <taxon>Embryophyta</taxon>
        <taxon>Tracheophyta</taxon>
        <taxon>Spermatophyta</taxon>
        <taxon>Magnoliopsida</taxon>
        <taxon>eudicotyledons</taxon>
        <taxon>Gunneridae</taxon>
        <taxon>Pentapetalae</taxon>
        <taxon>rosids</taxon>
        <taxon>fabids</taxon>
        <taxon>Malpighiales</taxon>
        <taxon>Linaceae</taxon>
        <taxon>Linum</taxon>
    </lineage>
</organism>
<keyword evidence="3" id="KW-1185">Reference proteome</keyword>
<feature type="compositionally biased region" description="Low complexity" evidence="1">
    <location>
        <begin position="116"/>
        <end position="127"/>
    </location>
</feature>
<dbReference type="Proteomes" id="UP001497516">
    <property type="component" value="Chromosome 8"/>
</dbReference>
<feature type="compositionally biased region" description="Low complexity" evidence="1">
    <location>
        <begin position="136"/>
        <end position="145"/>
    </location>
</feature>
<evidence type="ECO:0000256" key="1">
    <source>
        <dbReference type="SAM" id="MobiDB-lite"/>
    </source>
</evidence>
<feature type="region of interest" description="Disordered" evidence="1">
    <location>
        <begin position="93"/>
        <end position="145"/>
    </location>
</feature>
<dbReference type="PANTHER" id="PTHR35318">
    <property type="entry name" value="BNAA10G08410D PROTEIN"/>
    <property type="match status" value="1"/>
</dbReference>
<dbReference type="PANTHER" id="PTHR35318:SF2">
    <property type="entry name" value="OS08G0138900 PROTEIN"/>
    <property type="match status" value="1"/>
</dbReference>
<evidence type="ECO:0000313" key="3">
    <source>
        <dbReference type="Proteomes" id="UP001497516"/>
    </source>
</evidence>
<name>A0AAV2G9J8_9ROSI</name>
<accession>A0AAV2G9J8</accession>
<protein>
    <submittedName>
        <fullName evidence="2">Uncharacterized protein</fullName>
    </submittedName>
</protein>
<proteinExistence type="predicted"/>
<dbReference type="EMBL" id="OZ034821">
    <property type="protein sequence ID" value="CAL1406852.1"/>
    <property type="molecule type" value="Genomic_DNA"/>
</dbReference>
<gene>
    <name evidence="2" type="ORF">LTRI10_LOCUS46551</name>
</gene>
<evidence type="ECO:0000313" key="2">
    <source>
        <dbReference type="EMBL" id="CAL1406852.1"/>
    </source>
</evidence>
<dbReference type="AlphaFoldDB" id="A0AAV2G9J8"/>
<sequence length="156" mass="16474">MKLLHDFGSCCSRSATAVAAPPPPPAEEKRSAAVVPLLLEHYYRDGNGGNCNKLSITRSASSSWAAHSWRPALSAISEESPVVSFAGDATRIVRKGAADRGTKPLQKKTASDSRGKSNSAAKPKSSSYCHLQRDNSASSSSSPMVMASFSPAPFMF</sequence>
<reference evidence="2 3" key="1">
    <citation type="submission" date="2024-04" db="EMBL/GenBank/DDBJ databases">
        <authorList>
            <person name="Fracassetti M."/>
        </authorList>
    </citation>
    <scope>NUCLEOTIDE SEQUENCE [LARGE SCALE GENOMIC DNA]</scope>
</reference>